<dbReference type="OrthoDB" id="6636843at2"/>
<proteinExistence type="predicted"/>
<sequence length="64" mass="6961">MHHGREGPNPPGSWGMGRGMVDGVWLCDGRAERYRTRFVRTPGVAQVATVELGRDAPGDREVVG</sequence>
<dbReference type="Proteomes" id="UP000249304">
    <property type="component" value="Unassembled WGS sequence"/>
</dbReference>
<evidence type="ECO:0000313" key="1">
    <source>
        <dbReference type="EMBL" id="PZG17583.1"/>
    </source>
</evidence>
<comment type="caution">
    <text evidence="1">The sequence shown here is derived from an EMBL/GenBank/DDBJ whole genome shotgun (WGS) entry which is preliminary data.</text>
</comment>
<dbReference type="AlphaFoldDB" id="A0A2W2E4U0"/>
<gene>
    <name evidence="1" type="ORF">C1J01_17675</name>
</gene>
<keyword evidence="2" id="KW-1185">Reference proteome</keyword>
<evidence type="ECO:0000313" key="2">
    <source>
        <dbReference type="Proteomes" id="UP000249304"/>
    </source>
</evidence>
<accession>A0A2W2E4U0</accession>
<name>A0A2W2E4U0_9ACTN</name>
<reference evidence="1 2" key="1">
    <citation type="submission" date="2018-01" db="EMBL/GenBank/DDBJ databases">
        <title>Draft genome sequence of Nonomuraea sp. KC333.</title>
        <authorList>
            <person name="Sahin N."/>
            <person name="Saygin H."/>
            <person name="Ay H."/>
        </authorList>
    </citation>
    <scope>NUCLEOTIDE SEQUENCE [LARGE SCALE GENOMIC DNA]</scope>
    <source>
        <strain evidence="1 2">KC333</strain>
    </source>
</reference>
<dbReference type="EMBL" id="POUD01000065">
    <property type="protein sequence ID" value="PZG17583.1"/>
    <property type="molecule type" value="Genomic_DNA"/>
</dbReference>
<organism evidence="1 2">
    <name type="scientific">Nonomuraea aridisoli</name>
    <dbReference type="NCBI Taxonomy" id="2070368"/>
    <lineage>
        <taxon>Bacteria</taxon>
        <taxon>Bacillati</taxon>
        <taxon>Actinomycetota</taxon>
        <taxon>Actinomycetes</taxon>
        <taxon>Streptosporangiales</taxon>
        <taxon>Streptosporangiaceae</taxon>
        <taxon>Nonomuraea</taxon>
    </lineage>
</organism>
<protein>
    <submittedName>
        <fullName evidence="1">Uncharacterized protein</fullName>
    </submittedName>
</protein>